<feature type="region of interest" description="Disordered" evidence="1">
    <location>
        <begin position="110"/>
        <end position="129"/>
    </location>
</feature>
<dbReference type="AlphaFoldDB" id="A0A0B7FJM4"/>
<evidence type="ECO:0000313" key="2">
    <source>
        <dbReference type="EMBL" id="CEL57875.1"/>
    </source>
</evidence>
<proteinExistence type="predicted"/>
<organism evidence="2 3">
    <name type="scientific">Thanatephorus cucumeris (strain AG1-IB / isolate 7/3/14)</name>
    <name type="common">Lettuce bottom rot fungus</name>
    <name type="synonym">Rhizoctonia solani</name>
    <dbReference type="NCBI Taxonomy" id="1108050"/>
    <lineage>
        <taxon>Eukaryota</taxon>
        <taxon>Fungi</taxon>
        <taxon>Dikarya</taxon>
        <taxon>Basidiomycota</taxon>
        <taxon>Agaricomycotina</taxon>
        <taxon>Agaricomycetes</taxon>
        <taxon>Cantharellales</taxon>
        <taxon>Ceratobasidiaceae</taxon>
        <taxon>Rhizoctonia</taxon>
        <taxon>Rhizoctonia solani AG-1</taxon>
    </lineage>
</organism>
<dbReference type="EMBL" id="LN679102">
    <property type="protein sequence ID" value="CEL57875.1"/>
    <property type="molecule type" value="Genomic_DNA"/>
</dbReference>
<dbReference type="Proteomes" id="UP000059188">
    <property type="component" value="Unassembled WGS sequence"/>
</dbReference>
<keyword evidence="3" id="KW-1185">Reference proteome</keyword>
<evidence type="ECO:0000256" key="1">
    <source>
        <dbReference type="SAM" id="MobiDB-lite"/>
    </source>
</evidence>
<feature type="compositionally biased region" description="Polar residues" evidence="1">
    <location>
        <begin position="190"/>
        <end position="222"/>
    </location>
</feature>
<evidence type="ECO:0000313" key="3">
    <source>
        <dbReference type="Proteomes" id="UP000059188"/>
    </source>
</evidence>
<feature type="region of interest" description="Disordered" evidence="1">
    <location>
        <begin position="189"/>
        <end position="227"/>
    </location>
</feature>
<sequence length="241" mass="26508">MQSNAKSYHAYQGVGGQRVARRPTIGAPEVVIAEQPASLKRRSHIRRTSRSSNSPPLLEGHGSMPPPAASRNSRQDLPPLTTAFTRSVATSVSSGSIIARQNTLIDHSGVEWKNSPQYQPKVTPGGNMTRRSTVASVYSLPSAAPHESRRPTQENYIVDWSVVDRALQNRAESPVASPHCYWPLHEYPHRSSNTSQSHAQRANTCTRGNSASLSRSNTTQVRSLIMDRQQRRDILSAALPE</sequence>
<protein>
    <submittedName>
        <fullName evidence="2">Uncharacterized protein</fullName>
    </submittedName>
</protein>
<reference evidence="2 3" key="1">
    <citation type="submission" date="2014-11" db="EMBL/GenBank/DDBJ databases">
        <authorList>
            <person name="Wibberg Daniel"/>
        </authorList>
    </citation>
    <scope>NUCLEOTIDE SEQUENCE [LARGE SCALE GENOMIC DNA]</scope>
    <source>
        <strain evidence="2">Rhizoctonia solani AG1-IB 7/3/14</strain>
    </source>
</reference>
<name>A0A0B7FJM4_THACB</name>
<gene>
    <name evidence="2" type="ORF">RSOLAG1IB_02619</name>
</gene>
<feature type="region of interest" description="Disordered" evidence="1">
    <location>
        <begin position="1"/>
        <end position="78"/>
    </location>
</feature>
<accession>A0A0B7FJM4</accession>
<dbReference type="OrthoDB" id="3154754at2759"/>
<feature type="compositionally biased region" description="Basic residues" evidence="1">
    <location>
        <begin position="39"/>
        <end position="49"/>
    </location>
</feature>